<dbReference type="InterPro" id="IPR017871">
    <property type="entry name" value="ABC_transporter-like_CS"/>
</dbReference>
<evidence type="ECO:0000256" key="4">
    <source>
        <dbReference type="ARBA" id="ARBA00022448"/>
    </source>
</evidence>
<dbReference type="InterPro" id="IPR003593">
    <property type="entry name" value="AAA+_ATPase"/>
</dbReference>
<feature type="transmembrane region" description="Helical" evidence="13">
    <location>
        <begin position="382"/>
        <end position="407"/>
    </location>
</feature>
<dbReference type="InterPro" id="IPR003439">
    <property type="entry name" value="ABC_transporter-like_ATP-bd"/>
</dbReference>
<comment type="catalytic activity">
    <reaction evidence="12">
        <text>ATP + H2O + xenobioticSide 1 = ADP + phosphate + xenobioticSide 2.</text>
        <dbReference type="EC" id="7.6.2.2"/>
    </reaction>
</comment>
<sequence length="1452" mass="163150">MAIFDVLLGTTNVTFFYVILIWVLFDSLRLTKLDNLLHFKHKPTLFASITVLFSAIISILNVVFVFYDYTNSGIIGFNSVSLALTWVFATLVSFYSMKKTLGECKRFPFVLILWWVFATIVNIISLSLKLVKNSDFSVFLLEENIVDSVSLPMLLLLCLNALPNVCVKEQSEIEQSLLHKEYEPSSTLVEEDQEEALTKASIWSKLTFRWLNPIFKMGRVQKLEYVNVPSVPQSETASSASSMLEESIRKQKLEGGSLTKAIIHSIWKSLALNAILAGVNTIAAYTGPLLISSFVNFLLSNDNNSSIQYGLILAFIFFLSKTVESLSQRQWYFGAQRIGIRVRAALMALVYSKSLMIKCGSGPTHGKIINLINVDVERIGDFCWYIHGVWLLPFQIILALVILYINLGCIPSIAALGVTILVMVCNTPLANMQEGLHSKIMEAKDSRIKMTSETMKNIRILKLHSWESTFLHKLLQLRDTERKWLQKYLFTCSAIATLFWTSPTLVSVCTFGACILVKTELTAATVLSALATFRILQEPIYNLPELISMITQTKVSVDRIYEFIKEEDQNQFLNRIALEASTIAIEIKPGEYAWEANDYPSPKKPTIHITEKLIIKKGQKVAVCGQVGSGKSSLFCSMLGEIPLISGAATKVYGTRSYVPQSPWIQSGTIRENILFGKQMNKEFYENVVDGCALHQDINIWSDGDLTLVEERGINLSGGQKQRIQLARAVYNDSDIYFLDDPFSAVDAHTGSHLFKECLMKLLYDKTVVYATHQLEFLEAADLILVMKDGKVIESGRYRDLMACPYSELVQQMAAHEETVNQISCQEDDSVCCGPCQKNPNEIAEENIQDIIMDWKRTREEEAMTGRVKWSVYSTFVTSAYKGALVPVILLCQILFQVMQMGSNYWISWATEEKGRVNNGILIGIFALLSGGSSIFILGRTVLMAMVAVETAQRLFHGMIKSVFRAPVSFFDTTPSSRILSRASNDQSTIDTDIPYRLAGLVFALIQLLSIIVLMSQAAWQVILLFFVVLAISIWYQAYYITTARELARMVGIRKAPILHHFSESIAGAVTIRCFNQEKIFLTKVMALIDDYSRVAFHNYATMEWLSVRINFLFNLVFYFVLIILVSLPRDAINPSLAGLVATYGLNLNVLQAWVIWNLCNVENKMISVERVLQFSSIPSEAPLVIQDCRPEQEWPREGKIEFHNLHIQYDPAAPMVLKGVTCIFPGKKKIGVVGRTGSGKSTLVQALFRVVEPLEGLIIIDGVHISKIGLQDLRSKLGIIPQDPTLFLGTVRTNLDPLEQHTDQELWEVLSKCHLAEIVQKDARLLDAPVAENGENWSVGQRQLVCLARVLLKKRRILVLDEATASIDTATDSLIQRTIREETSGCTVLTVAHRIPTVIDNDLVLVLNEGTIVEYDQPTQLLQDSSSSFSKLVSEFLRRSSQSNCQKKIRE</sequence>
<feature type="transmembrane region" description="Helical" evidence="13">
    <location>
        <begin position="6"/>
        <end position="25"/>
    </location>
</feature>
<dbReference type="GeneID" id="101503868"/>
<feature type="transmembrane region" description="Helical" evidence="13">
    <location>
        <begin position="919"/>
        <end position="939"/>
    </location>
</feature>
<evidence type="ECO:0000313" key="16">
    <source>
        <dbReference type="Proteomes" id="UP000087171"/>
    </source>
</evidence>
<evidence type="ECO:0000256" key="8">
    <source>
        <dbReference type="ARBA" id="ARBA00022840"/>
    </source>
</evidence>
<keyword evidence="4" id="KW-0813">Transport</keyword>
<evidence type="ECO:0000256" key="12">
    <source>
        <dbReference type="ARBA" id="ARBA00034018"/>
    </source>
</evidence>
<evidence type="ECO:0000256" key="13">
    <source>
        <dbReference type="SAM" id="Phobius"/>
    </source>
</evidence>
<dbReference type="PANTHER" id="PTHR24223:SF222">
    <property type="entry name" value="OS01G0902100 PROTEIN"/>
    <property type="match status" value="1"/>
</dbReference>
<evidence type="ECO:0000256" key="1">
    <source>
        <dbReference type="ARBA" id="ARBA00004141"/>
    </source>
</evidence>
<gene>
    <name evidence="17" type="primary">LOC101503868</name>
</gene>
<dbReference type="SUPFAM" id="SSF90123">
    <property type="entry name" value="ABC transporter transmembrane region"/>
    <property type="match status" value="2"/>
</dbReference>
<dbReference type="PaxDb" id="3827-XP_004504482.1"/>
<keyword evidence="9" id="KW-1278">Translocase</keyword>
<dbReference type="PROSITE" id="PS00211">
    <property type="entry name" value="ABC_TRANSPORTER_1"/>
    <property type="match status" value="1"/>
</dbReference>
<dbReference type="InterPro" id="IPR027417">
    <property type="entry name" value="P-loop_NTPase"/>
</dbReference>
<dbReference type="CDD" id="cd03250">
    <property type="entry name" value="ABCC_MRP_domain1"/>
    <property type="match status" value="1"/>
</dbReference>
<dbReference type="InterPro" id="IPR044746">
    <property type="entry name" value="ABCC_6TM_D1"/>
</dbReference>
<feature type="transmembrane region" description="Helical" evidence="13">
    <location>
        <begin position="73"/>
        <end position="95"/>
    </location>
</feature>
<evidence type="ECO:0000256" key="9">
    <source>
        <dbReference type="ARBA" id="ARBA00022967"/>
    </source>
</evidence>
<protein>
    <recommendedName>
        <fullName evidence="3">ABC-type xenobiotic transporter</fullName>
        <ecNumber evidence="3">7.6.2.2</ecNumber>
    </recommendedName>
</protein>
<feature type="transmembrane region" description="Helical" evidence="13">
    <location>
        <begin position="884"/>
        <end position="907"/>
    </location>
</feature>
<reference evidence="16" key="1">
    <citation type="journal article" date="2013" name="Nat. Biotechnol.">
        <title>Draft genome sequence of chickpea (Cicer arietinum) provides a resource for trait improvement.</title>
        <authorList>
            <person name="Varshney R.K."/>
            <person name="Song C."/>
            <person name="Saxena R.K."/>
            <person name="Azam S."/>
            <person name="Yu S."/>
            <person name="Sharpe A.G."/>
            <person name="Cannon S."/>
            <person name="Baek J."/>
            <person name="Rosen B.D."/>
            <person name="Tar'an B."/>
            <person name="Millan T."/>
            <person name="Zhang X."/>
            <person name="Ramsay L.D."/>
            <person name="Iwata A."/>
            <person name="Wang Y."/>
            <person name="Nelson W."/>
            <person name="Farmer A.D."/>
            <person name="Gaur P.M."/>
            <person name="Soderlund C."/>
            <person name="Penmetsa R.V."/>
            <person name="Xu C."/>
            <person name="Bharti A.K."/>
            <person name="He W."/>
            <person name="Winter P."/>
            <person name="Zhao S."/>
            <person name="Hane J.K."/>
            <person name="Carrasquilla-Garcia N."/>
            <person name="Condie J.A."/>
            <person name="Upadhyaya H.D."/>
            <person name="Luo M.C."/>
            <person name="Thudi M."/>
            <person name="Gowda C.L."/>
            <person name="Singh N.P."/>
            <person name="Lichtenzveig J."/>
            <person name="Gali K.K."/>
            <person name="Rubio J."/>
            <person name="Nadarajan N."/>
            <person name="Dolezel J."/>
            <person name="Bansal K.C."/>
            <person name="Xu X."/>
            <person name="Edwards D."/>
            <person name="Zhang G."/>
            <person name="Kahl G."/>
            <person name="Gil J."/>
            <person name="Singh K.B."/>
            <person name="Datta S.K."/>
            <person name="Jackson S.A."/>
            <person name="Wang J."/>
            <person name="Cook D.R."/>
        </authorList>
    </citation>
    <scope>NUCLEOTIDE SEQUENCE [LARGE SCALE GENOMIC DNA]</scope>
    <source>
        <strain evidence="16">cv. CDC Frontier</strain>
    </source>
</reference>
<dbReference type="Gene3D" id="3.40.50.300">
    <property type="entry name" value="P-loop containing nucleotide triphosphate hydrolases"/>
    <property type="match status" value="2"/>
</dbReference>
<dbReference type="InterPro" id="IPR036640">
    <property type="entry name" value="ABC1_TM_sf"/>
</dbReference>
<keyword evidence="10 13" id="KW-1133">Transmembrane helix</keyword>
<dbReference type="GO" id="GO:0016887">
    <property type="term" value="F:ATP hydrolysis activity"/>
    <property type="evidence" value="ECO:0007669"/>
    <property type="project" value="InterPro"/>
</dbReference>
<evidence type="ECO:0000259" key="15">
    <source>
        <dbReference type="PROSITE" id="PS50929"/>
    </source>
</evidence>
<evidence type="ECO:0000256" key="10">
    <source>
        <dbReference type="ARBA" id="ARBA00022989"/>
    </source>
</evidence>
<dbReference type="PANTHER" id="PTHR24223">
    <property type="entry name" value="ATP-BINDING CASSETTE SUB-FAMILY C"/>
    <property type="match status" value="1"/>
</dbReference>
<comment type="subcellular location">
    <subcellularLocation>
        <location evidence="1">Membrane</location>
        <topology evidence="1">Multi-pass membrane protein</topology>
    </subcellularLocation>
</comment>
<dbReference type="FunFam" id="3.40.50.300:FF:000973">
    <property type="entry name" value="Multidrug resistance-associated protein 4"/>
    <property type="match status" value="1"/>
</dbReference>
<keyword evidence="6" id="KW-0677">Repeat</keyword>
<dbReference type="Gene3D" id="1.20.1560.10">
    <property type="entry name" value="ABC transporter type 1, transmembrane domain"/>
    <property type="match status" value="2"/>
</dbReference>
<evidence type="ECO:0000256" key="3">
    <source>
        <dbReference type="ARBA" id="ARBA00012191"/>
    </source>
</evidence>
<dbReference type="GO" id="GO:0005524">
    <property type="term" value="F:ATP binding"/>
    <property type="evidence" value="ECO:0007669"/>
    <property type="project" value="UniProtKB-KW"/>
</dbReference>
<feature type="transmembrane region" description="Helical" evidence="13">
    <location>
        <begin position="107"/>
        <end position="128"/>
    </location>
</feature>
<feature type="domain" description="ABC transporter" evidence="14">
    <location>
        <begin position="587"/>
        <end position="814"/>
    </location>
</feature>
<feature type="domain" description="ABC transmembrane type-1" evidence="15">
    <location>
        <begin position="271"/>
        <end position="552"/>
    </location>
</feature>
<feature type="transmembrane region" description="Helical" evidence="13">
    <location>
        <begin position="413"/>
        <end position="431"/>
    </location>
</feature>
<feature type="domain" description="ABC transporter" evidence="14">
    <location>
        <begin position="1201"/>
        <end position="1435"/>
    </location>
</feature>
<dbReference type="FunFam" id="1.20.1560.10:FF:000003">
    <property type="entry name" value="ABC transporter C family member 10"/>
    <property type="match status" value="1"/>
</dbReference>
<dbReference type="GO" id="GO:0016020">
    <property type="term" value="C:membrane"/>
    <property type="evidence" value="ECO:0007669"/>
    <property type="project" value="UniProtKB-SubCell"/>
</dbReference>
<dbReference type="OrthoDB" id="6500128at2759"/>
<dbReference type="eggNOG" id="KOG0054">
    <property type="taxonomic scope" value="Eukaryota"/>
</dbReference>
<dbReference type="FunFam" id="3.40.50.300:FF:000169">
    <property type="entry name" value="ABC transporter C family member 3"/>
    <property type="match status" value="1"/>
</dbReference>
<dbReference type="CDD" id="cd18579">
    <property type="entry name" value="ABC_6TM_ABCC_D1"/>
    <property type="match status" value="1"/>
</dbReference>
<feature type="transmembrane region" description="Helical" evidence="13">
    <location>
        <begin position="1137"/>
        <end position="1157"/>
    </location>
</feature>
<evidence type="ECO:0000256" key="11">
    <source>
        <dbReference type="ARBA" id="ARBA00023136"/>
    </source>
</evidence>
<dbReference type="PROSITE" id="PS50893">
    <property type="entry name" value="ABC_TRANSPORTER_2"/>
    <property type="match status" value="2"/>
</dbReference>
<feature type="transmembrane region" description="Helical" evidence="13">
    <location>
        <begin position="1022"/>
        <end position="1041"/>
    </location>
</feature>
<dbReference type="RefSeq" id="XP_004504482.1">
    <property type="nucleotide sequence ID" value="XM_004504425.3"/>
</dbReference>
<name>A0A1S3E959_CICAR</name>
<feature type="transmembrane region" description="Helical" evidence="13">
    <location>
        <begin position="307"/>
        <end position="323"/>
    </location>
</feature>
<dbReference type="SMART" id="SM00382">
    <property type="entry name" value="AAA"/>
    <property type="match status" value="2"/>
</dbReference>
<evidence type="ECO:0000313" key="17">
    <source>
        <dbReference type="RefSeq" id="XP_004504482.1"/>
    </source>
</evidence>
<dbReference type="InterPro" id="IPR011527">
    <property type="entry name" value="ABC1_TM_dom"/>
</dbReference>
<keyword evidence="16" id="KW-1185">Reference proteome</keyword>
<organism evidence="16 17">
    <name type="scientific">Cicer arietinum</name>
    <name type="common">Chickpea</name>
    <name type="synonym">Garbanzo</name>
    <dbReference type="NCBI Taxonomy" id="3827"/>
    <lineage>
        <taxon>Eukaryota</taxon>
        <taxon>Viridiplantae</taxon>
        <taxon>Streptophyta</taxon>
        <taxon>Embryophyta</taxon>
        <taxon>Tracheophyta</taxon>
        <taxon>Spermatophyta</taxon>
        <taxon>Magnoliopsida</taxon>
        <taxon>eudicotyledons</taxon>
        <taxon>Gunneridae</taxon>
        <taxon>Pentapetalae</taxon>
        <taxon>rosids</taxon>
        <taxon>fabids</taxon>
        <taxon>Fabales</taxon>
        <taxon>Fabaceae</taxon>
        <taxon>Papilionoideae</taxon>
        <taxon>50 kb inversion clade</taxon>
        <taxon>NPAAA clade</taxon>
        <taxon>Hologalegina</taxon>
        <taxon>IRL clade</taxon>
        <taxon>Cicereae</taxon>
        <taxon>Cicer</taxon>
    </lineage>
</organism>
<feature type="transmembrane region" description="Helical" evidence="13">
    <location>
        <begin position="45"/>
        <end position="67"/>
    </location>
</feature>
<dbReference type="PROSITE" id="PS50929">
    <property type="entry name" value="ABC_TM1F"/>
    <property type="match status" value="2"/>
</dbReference>
<dbReference type="EC" id="7.6.2.2" evidence="3"/>
<proteinExistence type="inferred from homology"/>
<dbReference type="FunFam" id="1.20.1560.10:FF:000002">
    <property type="entry name" value="ABC transporter C family member 5"/>
    <property type="match status" value="1"/>
</dbReference>
<evidence type="ECO:0000256" key="2">
    <source>
        <dbReference type="ARBA" id="ARBA00009726"/>
    </source>
</evidence>
<evidence type="ECO:0000256" key="6">
    <source>
        <dbReference type="ARBA" id="ARBA00022737"/>
    </source>
</evidence>
<dbReference type="RefSeq" id="XP_073226197.1">
    <property type="nucleotide sequence ID" value="XM_073370096.1"/>
</dbReference>
<dbReference type="CDD" id="cd03244">
    <property type="entry name" value="ABCC_MRP_domain2"/>
    <property type="match status" value="1"/>
</dbReference>
<evidence type="ECO:0000256" key="5">
    <source>
        <dbReference type="ARBA" id="ARBA00022692"/>
    </source>
</evidence>
<accession>A0A1S3E959</accession>
<feature type="transmembrane region" description="Helical" evidence="13">
    <location>
        <begin position="994"/>
        <end position="1015"/>
    </location>
</feature>
<dbReference type="Proteomes" id="UP000087171">
    <property type="component" value="Chromosome Ca6"/>
</dbReference>
<evidence type="ECO:0000259" key="14">
    <source>
        <dbReference type="PROSITE" id="PS50893"/>
    </source>
</evidence>
<dbReference type="SUPFAM" id="SSF52540">
    <property type="entry name" value="P-loop containing nucleoside triphosphate hydrolases"/>
    <property type="match status" value="2"/>
</dbReference>
<keyword evidence="7" id="KW-0547">Nucleotide-binding</keyword>
<feature type="transmembrane region" description="Helical" evidence="13">
    <location>
        <begin position="270"/>
        <end position="295"/>
    </location>
</feature>
<dbReference type="InterPro" id="IPR050173">
    <property type="entry name" value="ABC_transporter_C-like"/>
</dbReference>
<feature type="transmembrane region" description="Helical" evidence="13">
    <location>
        <begin position="1110"/>
        <end position="1128"/>
    </location>
</feature>
<dbReference type="InterPro" id="IPR044726">
    <property type="entry name" value="ABCC_6TM_D2"/>
</dbReference>
<dbReference type="Pfam" id="PF00664">
    <property type="entry name" value="ABC_membrane"/>
    <property type="match status" value="2"/>
</dbReference>
<keyword evidence="8" id="KW-0067">ATP-binding</keyword>
<dbReference type="GO" id="GO:0008559">
    <property type="term" value="F:ABC-type xenobiotic transporter activity"/>
    <property type="evidence" value="ECO:0007669"/>
    <property type="project" value="UniProtKB-EC"/>
</dbReference>
<feature type="domain" description="ABC transmembrane type-1" evidence="15">
    <location>
        <begin position="888"/>
        <end position="1164"/>
    </location>
</feature>
<evidence type="ECO:0000256" key="7">
    <source>
        <dbReference type="ARBA" id="ARBA00022741"/>
    </source>
</evidence>
<comment type="similarity">
    <text evidence="2">Belongs to the ABC transporter superfamily. ABCC family. Conjugate transporter (TC 3.A.1.208) subfamily.</text>
</comment>
<reference evidence="17" key="2">
    <citation type="submission" date="2025-08" db="UniProtKB">
        <authorList>
            <consortium name="RefSeq"/>
        </authorList>
    </citation>
    <scope>IDENTIFICATION</scope>
    <source>
        <tissue evidence="17">Etiolated seedlings</tissue>
    </source>
</reference>
<keyword evidence="5 13" id="KW-0812">Transmembrane</keyword>
<dbReference type="CDD" id="cd18580">
    <property type="entry name" value="ABC_6TM_ABCC_D2"/>
    <property type="match status" value="1"/>
</dbReference>
<dbReference type="Pfam" id="PF00005">
    <property type="entry name" value="ABC_tran"/>
    <property type="match status" value="2"/>
</dbReference>
<keyword evidence="11 13" id="KW-0472">Membrane</keyword>